<name>A0A167ADC1_COLIC</name>
<dbReference type="InterPro" id="IPR057218">
    <property type="entry name" value="DUF7896"/>
</dbReference>
<feature type="domain" description="DUF7896" evidence="2">
    <location>
        <begin position="521"/>
        <end position="573"/>
    </location>
</feature>
<dbReference type="Pfam" id="PF25438">
    <property type="entry name" value="DUF7896"/>
    <property type="match status" value="1"/>
</dbReference>
<evidence type="ECO:0000313" key="4">
    <source>
        <dbReference type="Proteomes" id="UP000076584"/>
    </source>
</evidence>
<accession>A0A167ADC1</accession>
<feature type="region of interest" description="Disordered" evidence="1">
    <location>
        <begin position="261"/>
        <end position="287"/>
    </location>
</feature>
<reference evidence="3 4" key="1">
    <citation type="submission" date="2015-06" db="EMBL/GenBank/DDBJ databases">
        <title>Survival trade-offs in plant roots during colonization by closely related pathogenic and mutualistic fungi.</title>
        <authorList>
            <person name="Hacquard S."/>
            <person name="Kracher B."/>
            <person name="Hiruma K."/>
            <person name="Weinman A."/>
            <person name="Muench P."/>
            <person name="Garrido Oter R."/>
            <person name="Ver Loren van Themaat E."/>
            <person name="Dallerey J.-F."/>
            <person name="Damm U."/>
            <person name="Henrissat B."/>
            <person name="Lespinet O."/>
            <person name="Thon M."/>
            <person name="Kemen E."/>
            <person name="McHardy A.C."/>
            <person name="Schulze-Lefert P."/>
            <person name="O'Connell R.J."/>
        </authorList>
    </citation>
    <scope>NUCLEOTIDE SEQUENCE [LARGE SCALE GENOMIC DNA]</scope>
    <source>
        <strain evidence="3 4">MAFF 238704</strain>
    </source>
</reference>
<evidence type="ECO:0000313" key="3">
    <source>
        <dbReference type="EMBL" id="KZL80000.1"/>
    </source>
</evidence>
<dbReference type="AlphaFoldDB" id="A0A167ADC1"/>
<dbReference type="Proteomes" id="UP000076584">
    <property type="component" value="Unassembled WGS sequence"/>
</dbReference>
<keyword evidence="4" id="KW-1185">Reference proteome</keyword>
<evidence type="ECO:0000256" key="1">
    <source>
        <dbReference type="SAM" id="MobiDB-lite"/>
    </source>
</evidence>
<comment type="caution">
    <text evidence="3">The sequence shown here is derived from an EMBL/GenBank/DDBJ whole genome shotgun (WGS) entry which is preliminary data.</text>
</comment>
<feature type="compositionally biased region" description="Basic and acidic residues" evidence="1">
    <location>
        <begin position="680"/>
        <end position="699"/>
    </location>
</feature>
<gene>
    <name evidence="3" type="ORF">CI238_07291</name>
</gene>
<dbReference type="EMBL" id="LFIW01001989">
    <property type="protein sequence ID" value="KZL80000.1"/>
    <property type="molecule type" value="Genomic_DNA"/>
</dbReference>
<feature type="compositionally biased region" description="Low complexity" evidence="1">
    <location>
        <begin position="264"/>
        <end position="274"/>
    </location>
</feature>
<sequence>MMEAVSAAASIAGLLSVTGHVINGIVKLNDFIQTAQELEIRTESVSTKVELLSGTLAELEAMLQNLEKTPATRNRFSWESNITTLRSHLVRCGKDIDEWIRSSTAAKNSTSKRRRFLDIIQNKRLRGVADMESKLIHHRSQLILDISTLNVTSSLLGLEKLDAVQEEMHKLTESNLITNATNEELHASVAAAAGTTAYSKELVEHISTMSYARLKHSEAQHLHTQKSITVLSDSINSLAGSIDSIASSLEWLSQTYSQRGRPRSLSFSSQQSGSINNEPSRKRRRPSPGILLTRLSCGVALGIDDYFVEGNTEGLLHCIFCLQRFSVEESFEQARHIVYIHSYNACDHGVNYSTTFDFILHLCDCHAAQRPALEYKSTHIARFFKHSPRPRDKRFADFIGPPIVSDLPTNSIQIEREMSDLLSETEFFKQKQNFSRIHAFRDMNSAMECIAKRVFAEPDPPQQLVQSLRQVAILEEKMNVRFNRPFPTHWAPVPDVIVEEGHAFIRWTAIRRPNRATNSNRWYLEDTCTRHLAVSGPDSTLSDYSFCTECRNLTTYKTFNDAASHLQRQHFKTPGLPPTKAELQTLCHRYQPHVLRNLIEIEHGSSIPALIASLGPRTSRLNKIYFWKVGIICESDHLLAMLRYDSYITDRKDTMKLSPYGRKTSLALLRNALPWRQLLDHEPGDEGKMDVNKDDKDDSGSTWTKSDGAVDGRDDYDMSEAVPVEDGHNLGLAPNFIPSVRNVVVCKSRKAVC</sequence>
<proteinExistence type="predicted"/>
<feature type="region of interest" description="Disordered" evidence="1">
    <location>
        <begin position="680"/>
        <end position="716"/>
    </location>
</feature>
<organism evidence="3 4">
    <name type="scientific">Colletotrichum incanum</name>
    <name type="common">Soybean anthracnose fungus</name>
    <dbReference type="NCBI Taxonomy" id="1573173"/>
    <lineage>
        <taxon>Eukaryota</taxon>
        <taxon>Fungi</taxon>
        <taxon>Dikarya</taxon>
        <taxon>Ascomycota</taxon>
        <taxon>Pezizomycotina</taxon>
        <taxon>Sordariomycetes</taxon>
        <taxon>Hypocreomycetidae</taxon>
        <taxon>Glomerellales</taxon>
        <taxon>Glomerellaceae</taxon>
        <taxon>Colletotrichum</taxon>
        <taxon>Colletotrichum spaethianum species complex</taxon>
    </lineage>
</organism>
<evidence type="ECO:0000259" key="2">
    <source>
        <dbReference type="Pfam" id="PF25438"/>
    </source>
</evidence>
<protein>
    <recommendedName>
        <fullName evidence="2">DUF7896 domain-containing protein</fullName>
    </recommendedName>
</protein>